<evidence type="ECO:0000256" key="1">
    <source>
        <dbReference type="ARBA" id="ARBA00017872"/>
    </source>
</evidence>
<dbReference type="FunFam" id="3.30.230.10:FF:000003">
    <property type="entry name" value="Elongation factor G"/>
    <property type="match status" value="1"/>
</dbReference>
<dbReference type="InterPro" id="IPR009022">
    <property type="entry name" value="EFG_III"/>
</dbReference>
<dbReference type="InterPro" id="IPR035649">
    <property type="entry name" value="EFG_V"/>
</dbReference>
<dbReference type="PANTHER" id="PTHR43261:SF6">
    <property type="entry name" value="ELONGATION FACTOR G-LIKE PROTEIN"/>
    <property type="match status" value="1"/>
</dbReference>
<evidence type="ECO:0000256" key="2">
    <source>
        <dbReference type="ARBA" id="ARBA00022741"/>
    </source>
</evidence>
<dbReference type="InterPro" id="IPR005225">
    <property type="entry name" value="Small_GTP-bd"/>
</dbReference>
<dbReference type="GO" id="GO:0097216">
    <property type="term" value="F:guanosine tetraphosphate binding"/>
    <property type="evidence" value="ECO:0007669"/>
    <property type="project" value="UniProtKB-ARBA"/>
</dbReference>
<dbReference type="CDD" id="cd03713">
    <property type="entry name" value="EFG_mtEFG_C"/>
    <property type="match status" value="1"/>
</dbReference>
<dbReference type="CDD" id="cd16262">
    <property type="entry name" value="EFG_III"/>
    <property type="match status" value="1"/>
</dbReference>
<dbReference type="FunFam" id="3.30.70.240:FF:000001">
    <property type="entry name" value="Elongation factor G"/>
    <property type="match status" value="1"/>
</dbReference>
<reference evidence="8 9" key="1">
    <citation type="submission" date="2019-06" db="EMBL/GenBank/DDBJ databases">
        <title>Whole genome sequence for Cellvibrionaceae sp. R142.</title>
        <authorList>
            <person name="Wang G."/>
        </authorList>
    </citation>
    <scope>NUCLEOTIDE SEQUENCE [LARGE SCALE GENOMIC DNA]</scope>
    <source>
        <strain evidence="8 9">R142</strain>
    </source>
</reference>
<keyword evidence="4" id="KW-0648">Protein biosynthesis</keyword>
<comment type="function">
    <text evidence="6">Catalyzes the GTP-dependent ribosomal translocation step during translation elongation. During this step, the ribosome changes from the pre-translocational (PRE) to the post-translocational (POST) state as the newly formed A-site-bound peptidyl-tRNA and P-site-bound deacylated tRNA move to the P and E sites, respectively. Catalyzes the coordinated movement of the two tRNA molecules, the mRNA and conformational changes in the ribosome.</text>
</comment>
<keyword evidence="9" id="KW-1185">Reference proteome</keyword>
<protein>
    <recommendedName>
        <fullName evidence="1">Elongation factor G</fullName>
    </recommendedName>
</protein>
<evidence type="ECO:0000256" key="4">
    <source>
        <dbReference type="ARBA" id="ARBA00022917"/>
    </source>
</evidence>
<accession>A0A545U6L3</accession>
<dbReference type="Gene3D" id="3.30.70.240">
    <property type="match status" value="1"/>
</dbReference>
<dbReference type="Proteomes" id="UP000319732">
    <property type="component" value="Unassembled WGS sequence"/>
</dbReference>
<keyword evidence="2" id="KW-0547">Nucleotide-binding</keyword>
<keyword evidence="3 8" id="KW-0251">Elongation factor</keyword>
<evidence type="ECO:0000256" key="6">
    <source>
        <dbReference type="ARBA" id="ARBA00024731"/>
    </source>
</evidence>
<dbReference type="SUPFAM" id="SSF54980">
    <property type="entry name" value="EF-G C-terminal domain-like"/>
    <property type="match status" value="2"/>
</dbReference>
<evidence type="ECO:0000256" key="5">
    <source>
        <dbReference type="ARBA" id="ARBA00023134"/>
    </source>
</evidence>
<dbReference type="PRINTS" id="PR00315">
    <property type="entry name" value="ELONGATNFCT"/>
</dbReference>
<keyword evidence="5" id="KW-0342">GTP-binding</keyword>
<dbReference type="NCBIfam" id="TIGR00231">
    <property type="entry name" value="small_GTP"/>
    <property type="match status" value="1"/>
</dbReference>
<dbReference type="Pfam" id="PF00009">
    <property type="entry name" value="GTP_EFTU"/>
    <property type="match status" value="1"/>
</dbReference>
<dbReference type="GO" id="GO:0032790">
    <property type="term" value="P:ribosome disassembly"/>
    <property type="evidence" value="ECO:0007669"/>
    <property type="project" value="TreeGrafter"/>
</dbReference>
<dbReference type="SUPFAM" id="SSF54211">
    <property type="entry name" value="Ribosomal protein S5 domain 2-like"/>
    <property type="match status" value="1"/>
</dbReference>
<dbReference type="RefSeq" id="WP_142902653.1">
    <property type="nucleotide sequence ID" value="NZ_ML660088.1"/>
</dbReference>
<dbReference type="Pfam" id="PF14492">
    <property type="entry name" value="EFG_III"/>
    <property type="match status" value="1"/>
</dbReference>
<evidence type="ECO:0000256" key="3">
    <source>
        <dbReference type="ARBA" id="ARBA00022768"/>
    </source>
</evidence>
<dbReference type="InterPro" id="IPR035647">
    <property type="entry name" value="EFG_III/V"/>
</dbReference>
<dbReference type="SMART" id="SM00889">
    <property type="entry name" value="EFG_IV"/>
    <property type="match status" value="1"/>
</dbReference>
<dbReference type="InterPro" id="IPR027417">
    <property type="entry name" value="P-loop_NTPase"/>
</dbReference>
<dbReference type="InterPro" id="IPR014721">
    <property type="entry name" value="Ribsml_uS5_D2-typ_fold_subgr"/>
</dbReference>
<comment type="caution">
    <text evidence="8">The sequence shown here is derived from an EMBL/GenBank/DDBJ whole genome shotgun (WGS) entry which is preliminary data.</text>
</comment>
<dbReference type="Pfam" id="PF03764">
    <property type="entry name" value="EFG_IV"/>
    <property type="match status" value="1"/>
</dbReference>
<dbReference type="CDD" id="cd01434">
    <property type="entry name" value="EFG_mtEFG1_IV"/>
    <property type="match status" value="1"/>
</dbReference>
<organism evidence="8 9">
    <name type="scientific">Exilibacterium tricleocarpae</name>
    <dbReference type="NCBI Taxonomy" id="2591008"/>
    <lineage>
        <taxon>Bacteria</taxon>
        <taxon>Pseudomonadati</taxon>
        <taxon>Pseudomonadota</taxon>
        <taxon>Gammaproteobacteria</taxon>
        <taxon>Cellvibrionales</taxon>
        <taxon>Cellvibrionaceae</taxon>
        <taxon>Exilibacterium</taxon>
    </lineage>
</organism>
<dbReference type="Gene3D" id="3.40.50.300">
    <property type="entry name" value="P-loop containing nucleotide triphosphate hydrolases"/>
    <property type="match status" value="1"/>
</dbReference>
<dbReference type="InterPro" id="IPR000640">
    <property type="entry name" value="EFG_V-like"/>
</dbReference>
<dbReference type="InterPro" id="IPR053905">
    <property type="entry name" value="EF-G-like_DII"/>
</dbReference>
<dbReference type="Pfam" id="PF00679">
    <property type="entry name" value="EFG_C"/>
    <property type="match status" value="1"/>
</dbReference>
<dbReference type="SUPFAM" id="SSF50447">
    <property type="entry name" value="Translation proteins"/>
    <property type="match status" value="1"/>
</dbReference>
<dbReference type="GO" id="GO:0003924">
    <property type="term" value="F:GTPase activity"/>
    <property type="evidence" value="ECO:0007669"/>
    <property type="project" value="InterPro"/>
</dbReference>
<dbReference type="PANTHER" id="PTHR43261">
    <property type="entry name" value="TRANSLATION ELONGATION FACTOR G-RELATED"/>
    <property type="match status" value="1"/>
</dbReference>
<dbReference type="InterPro" id="IPR009000">
    <property type="entry name" value="Transl_B-barrel_sf"/>
</dbReference>
<dbReference type="InterPro" id="IPR000795">
    <property type="entry name" value="T_Tr_GTP-bd_dom"/>
</dbReference>
<feature type="domain" description="Tr-type G" evidence="7">
    <location>
        <begin position="7"/>
        <end position="264"/>
    </location>
</feature>
<dbReference type="OrthoDB" id="9804431at2"/>
<dbReference type="EMBL" id="VHSG01000004">
    <property type="protein sequence ID" value="TQV85106.1"/>
    <property type="molecule type" value="Genomic_DNA"/>
</dbReference>
<evidence type="ECO:0000259" key="7">
    <source>
        <dbReference type="PROSITE" id="PS51722"/>
    </source>
</evidence>
<dbReference type="AlphaFoldDB" id="A0A545U6L3"/>
<dbReference type="GO" id="GO:0005525">
    <property type="term" value="F:GTP binding"/>
    <property type="evidence" value="ECO:0007669"/>
    <property type="project" value="UniProtKB-KW"/>
</dbReference>
<evidence type="ECO:0000313" key="9">
    <source>
        <dbReference type="Proteomes" id="UP000319732"/>
    </source>
</evidence>
<dbReference type="CDD" id="cd04170">
    <property type="entry name" value="EF-G_bact"/>
    <property type="match status" value="1"/>
</dbReference>
<gene>
    <name evidence="8" type="ORF">FKG94_02635</name>
</gene>
<evidence type="ECO:0000313" key="8">
    <source>
        <dbReference type="EMBL" id="TQV85106.1"/>
    </source>
</evidence>
<dbReference type="PROSITE" id="PS51722">
    <property type="entry name" value="G_TR_2"/>
    <property type="match status" value="1"/>
</dbReference>
<dbReference type="Gene3D" id="3.30.230.10">
    <property type="match status" value="1"/>
</dbReference>
<dbReference type="Gene3D" id="2.40.30.10">
    <property type="entry name" value="Translation factors"/>
    <property type="match status" value="1"/>
</dbReference>
<dbReference type="SMART" id="SM00838">
    <property type="entry name" value="EFG_C"/>
    <property type="match status" value="1"/>
</dbReference>
<dbReference type="InterPro" id="IPR020568">
    <property type="entry name" value="Ribosomal_Su5_D2-typ_SF"/>
</dbReference>
<name>A0A545U6L3_9GAMM</name>
<dbReference type="SUPFAM" id="SSF52540">
    <property type="entry name" value="P-loop containing nucleoside triphosphate hydrolases"/>
    <property type="match status" value="1"/>
</dbReference>
<dbReference type="GO" id="GO:0003746">
    <property type="term" value="F:translation elongation factor activity"/>
    <property type="evidence" value="ECO:0007669"/>
    <property type="project" value="UniProtKB-KW"/>
</dbReference>
<dbReference type="Gene3D" id="3.30.70.870">
    <property type="entry name" value="Elongation Factor G (Translational Gtpase), domain 3"/>
    <property type="match status" value="1"/>
</dbReference>
<dbReference type="NCBIfam" id="NF009381">
    <property type="entry name" value="PRK12740.1-5"/>
    <property type="match status" value="1"/>
</dbReference>
<sequence>MPRFSTENIRNIAVLGHAGVGKTTLVESLLQAAGAIQATGSVERGTTVCDFDPRERQLQHSLDPTLCSFDHAGGHVNLLDTPGYPDFYGRAISILPAVDSVAVCVSAQCGIEQATRRMMEVALERNLCRMLVINKIDAAEVDFAQLIADLQQAFGPECLPINLPGIGGDTVVDCFFEHGEQPTACLSVAAAHTAIVDQVVELDETLMQLYLEQGEELNPEQLHAPFEQALREGHLIPICFVSARSGAGIAQLLDIFAKLMPNPLEGNPPVFLRGEAPAAVPVDVVADPKRHLVAHVFKVAVDPYLGRLGVFRVHQGKVSTNAQLFIGDGRKPFKVAHLLKLQGKKHTEIHAAVPGDICAVARVDDIHFDAVLHDSHDEDHYHLRSLTLPPPMCGLAILPTRRGDEQKLADALHKLAAEDPSLRIEHRPAQNETVLYGCGDLHLRIVLDKMRDQYQVPVATRPPSIAYRETVTTAASGHHRHKKQTGGAGQFGEVFLKVEPLARGGGFEFVDKVVGGAIPHTFIPAVEKGVRQVLELGAIAGFPLQDVRVILQDGKHHAVDSKEIAFVMAGKRAFLDAVRKADPIVLEPIVGLTIAVPAAAVGDITGDLAARRGLINGTSALPGGRVEVAAKVPLAELNDYQSKLKSMTAGEGSYTLVLSHYDALPAKQQSELTLAFRAGTENE</sequence>
<dbReference type="InterPro" id="IPR005517">
    <property type="entry name" value="Transl_elong_EFG/EF2_IV"/>
</dbReference>
<dbReference type="InterPro" id="IPR041095">
    <property type="entry name" value="EFG_II"/>
</dbReference>
<proteinExistence type="predicted"/>
<dbReference type="Pfam" id="PF22042">
    <property type="entry name" value="EF-G_D2"/>
    <property type="match status" value="1"/>
</dbReference>
<dbReference type="NCBIfam" id="NF009891">
    <property type="entry name" value="PRK13351.1-1"/>
    <property type="match status" value="1"/>
</dbReference>
<dbReference type="InterPro" id="IPR047872">
    <property type="entry name" value="EFG_IV"/>
</dbReference>